<dbReference type="SUPFAM" id="SSF51730">
    <property type="entry name" value="FAD-linked oxidoreductase"/>
    <property type="match status" value="1"/>
</dbReference>
<evidence type="ECO:0000256" key="3">
    <source>
        <dbReference type="ARBA" id="ARBA00006743"/>
    </source>
</evidence>
<keyword evidence="6 8" id="KW-0560">Oxidoreductase</keyword>
<comment type="similarity">
    <text evidence="3 8">Belongs to the methylenetetrahydrofolate reductase family.</text>
</comment>
<dbReference type="PANTHER" id="PTHR45754:SF3">
    <property type="entry name" value="METHYLENETETRAHYDROFOLATE REDUCTASE (NADPH)"/>
    <property type="match status" value="1"/>
</dbReference>
<proteinExistence type="inferred from homology"/>
<dbReference type="InterPro" id="IPR003171">
    <property type="entry name" value="Mehydrof_redctse-like"/>
</dbReference>
<keyword evidence="4 8" id="KW-0285">Flavoprotein</keyword>
<feature type="non-terminal residue" evidence="9">
    <location>
        <position position="1"/>
    </location>
</feature>
<sequence length="68" mass="7713">CIKVKEPELNITGGCFPEGHDEAKTVVADIRNLKTKVYAGASELISQMFFENTVFYRFRERCEIAGIK</sequence>
<evidence type="ECO:0000256" key="8">
    <source>
        <dbReference type="RuleBase" id="RU003862"/>
    </source>
</evidence>
<dbReference type="Pfam" id="PF02219">
    <property type="entry name" value="MTHFR"/>
    <property type="match status" value="1"/>
</dbReference>
<evidence type="ECO:0000313" key="10">
    <source>
        <dbReference type="Proteomes" id="UP001206692"/>
    </source>
</evidence>
<dbReference type="EMBL" id="JANGEW010000358">
    <property type="protein sequence ID" value="MCQ5343844.1"/>
    <property type="molecule type" value="Genomic_DNA"/>
</dbReference>
<comment type="caution">
    <text evidence="9">The sequence shown here is derived from an EMBL/GenBank/DDBJ whole genome shotgun (WGS) entry which is preliminary data.</text>
</comment>
<keyword evidence="10" id="KW-1185">Reference proteome</keyword>
<gene>
    <name evidence="9" type="ORF">NE675_12590</name>
</gene>
<comment type="pathway">
    <text evidence="2 8">One-carbon metabolism; tetrahydrofolate interconversion.</text>
</comment>
<evidence type="ECO:0000256" key="1">
    <source>
        <dbReference type="ARBA" id="ARBA00001974"/>
    </source>
</evidence>
<evidence type="ECO:0000256" key="7">
    <source>
        <dbReference type="ARBA" id="ARBA00048628"/>
    </source>
</evidence>
<comment type="catalytic activity">
    <reaction evidence="7">
        <text>(6S)-5-methyl-5,6,7,8-tetrahydrofolate + NAD(+) = (6R)-5,10-methylene-5,6,7,8-tetrahydrofolate + NADH + H(+)</text>
        <dbReference type="Rhea" id="RHEA:19821"/>
        <dbReference type="ChEBI" id="CHEBI:15378"/>
        <dbReference type="ChEBI" id="CHEBI:15636"/>
        <dbReference type="ChEBI" id="CHEBI:18608"/>
        <dbReference type="ChEBI" id="CHEBI:57540"/>
        <dbReference type="ChEBI" id="CHEBI:57945"/>
        <dbReference type="EC" id="1.5.1.54"/>
    </reaction>
    <physiologicalReaction direction="right-to-left" evidence="7">
        <dbReference type="Rhea" id="RHEA:19823"/>
    </physiologicalReaction>
</comment>
<evidence type="ECO:0000256" key="6">
    <source>
        <dbReference type="ARBA" id="ARBA00023002"/>
    </source>
</evidence>
<keyword evidence="5 8" id="KW-0274">FAD</keyword>
<dbReference type="Gene3D" id="3.20.20.220">
    <property type="match status" value="1"/>
</dbReference>
<accession>A0ABT1SVE0</accession>
<protein>
    <recommendedName>
        <fullName evidence="8">Methylenetetrahydrofolate reductase</fullName>
    </recommendedName>
</protein>
<dbReference type="InterPro" id="IPR029041">
    <property type="entry name" value="FAD-linked_oxidoreductase-like"/>
</dbReference>
<organism evidence="9 10">
    <name type="scientific">Megasphaera massiliensis</name>
    <dbReference type="NCBI Taxonomy" id="1232428"/>
    <lineage>
        <taxon>Bacteria</taxon>
        <taxon>Bacillati</taxon>
        <taxon>Bacillota</taxon>
        <taxon>Negativicutes</taxon>
        <taxon>Veillonellales</taxon>
        <taxon>Veillonellaceae</taxon>
        <taxon>Megasphaera</taxon>
    </lineage>
</organism>
<feature type="non-terminal residue" evidence="9">
    <location>
        <position position="68"/>
    </location>
</feature>
<dbReference type="RefSeq" id="WP_256186379.1">
    <property type="nucleotide sequence ID" value="NZ_JANGEW010000358.1"/>
</dbReference>
<evidence type="ECO:0000256" key="4">
    <source>
        <dbReference type="ARBA" id="ARBA00022630"/>
    </source>
</evidence>
<evidence type="ECO:0000313" key="9">
    <source>
        <dbReference type="EMBL" id="MCQ5343844.1"/>
    </source>
</evidence>
<dbReference type="PANTHER" id="PTHR45754">
    <property type="entry name" value="METHYLENETETRAHYDROFOLATE REDUCTASE"/>
    <property type="match status" value="1"/>
</dbReference>
<evidence type="ECO:0000256" key="5">
    <source>
        <dbReference type="ARBA" id="ARBA00022827"/>
    </source>
</evidence>
<name>A0ABT1SVE0_9FIRM</name>
<evidence type="ECO:0000256" key="2">
    <source>
        <dbReference type="ARBA" id="ARBA00004777"/>
    </source>
</evidence>
<dbReference type="GO" id="GO:0004489">
    <property type="term" value="F:methylenetetrahydrofolate reductase [NAD(P)H] activity"/>
    <property type="evidence" value="ECO:0007669"/>
    <property type="project" value="UniProtKB-EC"/>
</dbReference>
<dbReference type="Proteomes" id="UP001206692">
    <property type="component" value="Unassembled WGS sequence"/>
</dbReference>
<reference evidence="9 10" key="1">
    <citation type="submission" date="2022-06" db="EMBL/GenBank/DDBJ databases">
        <title>Isolation of gut microbiota from human fecal samples.</title>
        <authorList>
            <person name="Pamer E.G."/>
            <person name="Barat B."/>
            <person name="Waligurski E."/>
            <person name="Medina S."/>
            <person name="Paddock L."/>
            <person name="Mostad J."/>
        </authorList>
    </citation>
    <scope>NUCLEOTIDE SEQUENCE [LARGE SCALE GENOMIC DNA]</scope>
    <source>
        <strain evidence="9 10">DFI.1.1</strain>
    </source>
</reference>
<comment type="cofactor">
    <cofactor evidence="1 8">
        <name>FAD</name>
        <dbReference type="ChEBI" id="CHEBI:57692"/>
    </cofactor>
</comment>